<dbReference type="AlphaFoldDB" id="A0A0B7BPA5"/>
<name>A0A0B7BPA5_9EUPU</name>
<reference evidence="1" key="1">
    <citation type="submission" date="2014-12" db="EMBL/GenBank/DDBJ databases">
        <title>Insight into the proteome of Arion vulgaris.</title>
        <authorList>
            <person name="Aradska J."/>
            <person name="Bulat T."/>
            <person name="Smidak R."/>
            <person name="Sarate P."/>
            <person name="Gangsoo J."/>
            <person name="Sialana F."/>
            <person name="Bilban M."/>
            <person name="Lubec G."/>
        </authorList>
    </citation>
    <scope>NUCLEOTIDE SEQUENCE</scope>
    <source>
        <tissue evidence="1">Skin</tissue>
    </source>
</reference>
<evidence type="ECO:0000313" key="1">
    <source>
        <dbReference type="EMBL" id="CEK94201.1"/>
    </source>
</evidence>
<organism evidence="1">
    <name type="scientific">Arion vulgaris</name>
    <dbReference type="NCBI Taxonomy" id="1028688"/>
    <lineage>
        <taxon>Eukaryota</taxon>
        <taxon>Metazoa</taxon>
        <taxon>Spiralia</taxon>
        <taxon>Lophotrochozoa</taxon>
        <taxon>Mollusca</taxon>
        <taxon>Gastropoda</taxon>
        <taxon>Heterobranchia</taxon>
        <taxon>Euthyneura</taxon>
        <taxon>Panpulmonata</taxon>
        <taxon>Eupulmonata</taxon>
        <taxon>Stylommatophora</taxon>
        <taxon>Helicina</taxon>
        <taxon>Arionoidea</taxon>
        <taxon>Arionidae</taxon>
        <taxon>Arion</taxon>
    </lineage>
</organism>
<proteinExistence type="predicted"/>
<gene>
    <name evidence="1" type="primary">ORF199608</name>
</gene>
<protein>
    <submittedName>
        <fullName evidence="1">Uncharacterized protein</fullName>
    </submittedName>
</protein>
<accession>A0A0B7BPA5</accession>
<sequence length="49" mass="5457">MLIYEISSPGAVVIYTEGSVVRHMRSFWNFTAQVIEDIIAYAVPGPAKE</sequence>
<dbReference type="EMBL" id="HACG01047336">
    <property type="protein sequence ID" value="CEK94201.1"/>
    <property type="molecule type" value="Transcribed_RNA"/>
</dbReference>
<feature type="non-terminal residue" evidence="1">
    <location>
        <position position="49"/>
    </location>
</feature>